<protein>
    <submittedName>
        <fullName evidence="1">Uncharacterized protein</fullName>
    </submittedName>
</protein>
<sequence length="69" mass="8166">MPKKDNYRSRFCSTKDLGHDSYSSTEFSHELDIPINHTKKFRNINSSTYSHKRRSAKTKLNTYPSDFYS</sequence>
<accession>A0AAU7VPI1</accession>
<name>A0AAU7VPI1_9FIRM</name>
<evidence type="ECO:0000313" key="1">
    <source>
        <dbReference type="EMBL" id="XBX76092.1"/>
    </source>
</evidence>
<reference evidence="1" key="1">
    <citation type="journal article" date="2013" name="Extremophiles">
        <title>Proteinivorax tanatarense gen. nov., sp. nov., an anaerobic, haloalkaliphilic, proteolytic bacterium isolated from a decaying algal bloom, and proposal of Proteinivoraceae fam. nov.</title>
        <authorList>
            <person name="Kevbrin V."/>
            <person name="Boltyanskaya Y."/>
            <person name="Zhilina T."/>
            <person name="Kolganova T."/>
            <person name="Lavrentjeva E."/>
            <person name="Kuznetsov B."/>
        </authorList>
    </citation>
    <scope>NUCLEOTIDE SEQUENCE</scope>
    <source>
        <strain evidence="1">Z-910T</strain>
    </source>
</reference>
<reference evidence="1" key="2">
    <citation type="submission" date="2024-06" db="EMBL/GenBank/DDBJ databases">
        <authorList>
            <person name="Petrova K.O."/>
            <person name="Toshchakov S.V."/>
            <person name="Boltjanskaja Y.V."/>
            <person name="Kevbrin V."/>
        </authorList>
    </citation>
    <scope>NUCLEOTIDE SEQUENCE</scope>
    <source>
        <strain evidence="1">Z-910T</strain>
    </source>
</reference>
<gene>
    <name evidence="1" type="ORF">PRVXT_001267</name>
</gene>
<dbReference type="RefSeq" id="WP_350344826.1">
    <property type="nucleotide sequence ID" value="NZ_CP158367.1"/>
</dbReference>
<dbReference type="AlphaFoldDB" id="A0AAU7VPI1"/>
<organism evidence="1">
    <name type="scientific">Proteinivorax tanatarense</name>
    <dbReference type="NCBI Taxonomy" id="1260629"/>
    <lineage>
        <taxon>Bacteria</taxon>
        <taxon>Bacillati</taxon>
        <taxon>Bacillota</taxon>
        <taxon>Clostridia</taxon>
        <taxon>Eubacteriales</taxon>
        <taxon>Proteinivoracaceae</taxon>
        <taxon>Proteinivorax</taxon>
    </lineage>
</organism>
<dbReference type="EMBL" id="CP158367">
    <property type="protein sequence ID" value="XBX76092.1"/>
    <property type="molecule type" value="Genomic_DNA"/>
</dbReference>
<proteinExistence type="predicted"/>